<gene>
    <name evidence="1" type="ORF">AWB68_02695</name>
</gene>
<protein>
    <submittedName>
        <fullName evidence="1">Uncharacterized protein</fullName>
    </submittedName>
</protein>
<evidence type="ECO:0000313" key="2">
    <source>
        <dbReference type="Proteomes" id="UP000054770"/>
    </source>
</evidence>
<sequence>MTSGAAAPSLAALTTRYSIGKKRIAECIHDNYLNVLVVDIKMVP</sequence>
<dbReference type="Proteomes" id="UP000054770">
    <property type="component" value="Unassembled WGS sequence"/>
</dbReference>
<dbReference type="EMBL" id="FCON02000024">
    <property type="protein sequence ID" value="SAL55908.1"/>
    <property type="molecule type" value="Genomic_DNA"/>
</dbReference>
<comment type="caution">
    <text evidence="1">The sequence shown here is derived from an EMBL/GenBank/DDBJ whole genome shotgun (WGS) entry which is preliminary data.</text>
</comment>
<proteinExistence type="predicted"/>
<evidence type="ECO:0000313" key="1">
    <source>
        <dbReference type="EMBL" id="SAL55908.1"/>
    </source>
</evidence>
<accession>A0A158IH61</accession>
<dbReference type="AlphaFoldDB" id="A0A158IH61"/>
<organism evidence="1 2">
    <name type="scientific">Caballeronia choica</name>
    <dbReference type="NCBI Taxonomy" id="326476"/>
    <lineage>
        <taxon>Bacteria</taxon>
        <taxon>Pseudomonadati</taxon>
        <taxon>Pseudomonadota</taxon>
        <taxon>Betaproteobacteria</taxon>
        <taxon>Burkholderiales</taxon>
        <taxon>Burkholderiaceae</taxon>
        <taxon>Caballeronia</taxon>
    </lineage>
</organism>
<reference evidence="1" key="1">
    <citation type="submission" date="2016-01" db="EMBL/GenBank/DDBJ databases">
        <authorList>
            <person name="Peeters C."/>
        </authorList>
    </citation>
    <scope>NUCLEOTIDE SEQUENCE [LARGE SCALE GENOMIC DNA]</scope>
    <source>
        <strain evidence="1">LMG 22940</strain>
    </source>
</reference>
<name>A0A158IH61_9BURK</name>
<keyword evidence="2" id="KW-1185">Reference proteome</keyword>